<feature type="transmembrane region" description="Helical" evidence="1">
    <location>
        <begin position="61"/>
        <end position="79"/>
    </location>
</feature>
<dbReference type="InterPro" id="IPR028190">
    <property type="entry name" value="Ntox21"/>
</dbReference>
<keyword evidence="2" id="KW-0732">Signal</keyword>
<keyword evidence="1" id="KW-1133">Transmembrane helix</keyword>
<evidence type="ECO:0000313" key="5">
    <source>
        <dbReference type="Proteomes" id="UP000004738"/>
    </source>
</evidence>
<dbReference type="Gene3D" id="3.10.380.20">
    <property type="entry name" value="Novel toxin 21 (CdiA), C-terminal domain"/>
    <property type="match status" value="1"/>
</dbReference>
<feature type="domain" description="Novel toxin 21" evidence="3">
    <location>
        <begin position="108"/>
        <end position="181"/>
    </location>
</feature>
<dbReference type="Pfam" id="PF15526">
    <property type="entry name" value="Ntox21"/>
    <property type="match status" value="1"/>
</dbReference>
<comment type="caution">
    <text evidence="4">The sequence shown here is derived from an EMBL/GenBank/DDBJ whole genome shotgun (WGS) entry which is preliminary data.</text>
</comment>
<proteinExistence type="predicted"/>
<dbReference type="RefSeq" id="WP_008403844.1">
    <property type="nucleotide sequence ID" value="NZ_AMCK01000002.1"/>
</dbReference>
<evidence type="ECO:0000313" key="4">
    <source>
        <dbReference type="EMBL" id="EKB46371.1"/>
    </source>
</evidence>
<gene>
    <name evidence="4" type="ORF">B857_00581</name>
</gene>
<keyword evidence="1" id="KW-0472">Membrane</keyword>
<sequence>MKKLLSITLAMFLFISYGGVGNAAEIFQDNGDTSDYTNNSNEEYILDEDNLYTDELVIQPYVLPAILAPAASILVSYIAKHGLKKAVGNWSKSIVSSMIRSIPAVTKAAAKDLGYTEVRGQFSHGAKIFEAGKKAKGPKYISVDKDGHNGGTWKGASTIKDLGNKKTRSGTYDEELNRIGD</sequence>
<evidence type="ECO:0000256" key="1">
    <source>
        <dbReference type="SAM" id="Phobius"/>
    </source>
</evidence>
<feature type="chain" id="PRO_5003850389" description="Novel toxin 21 domain-containing protein" evidence="2">
    <location>
        <begin position="24"/>
        <end position="181"/>
    </location>
</feature>
<accession>K1KV32</accession>
<dbReference type="InterPro" id="IPR038181">
    <property type="entry name" value="Ntox21_sf"/>
</dbReference>
<dbReference type="AlphaFoldDB" id="K1KV32"/>
<keyword evidence="1" id="KW-0812">Transmembrane</keyword>
<organism evidence="4 5">
    <name type="scientific">Solibacillus isronensis B3W22</name>
    <dbReference type="NCBI Taxonomy" id="1224748"/>
    <lineage>
        <taxon>Bacteria</taxon>
        <taxon>Bacillati</taxon>
        <taxon>Bacillota</taxon>
        <taxon>Bacilli</taxon>
        <taxon>Bacillales</taxon>
        <taxon>Caryophanaceae</taxon>
        <taxon>Solibacillus</taxon>
    </lineage>
</organism>
<dbReference type="Proteomes" id="UP000004738">
    <property type="component" value="Unassembled WGS sequence"/>
</dbReference>
<protein>
    <recommendedName>
        <fullName evidence="3">Novel toxin 21 domain-containing protein</fullName>
    </recommendedName>
</protein>
<dbReference type="CDD" id="cd20685">
    <property type="entry name" value="CdiA-CT_Ecl_RNase-like"/>
    <property type="match status" value="1"/>
</dbReference>
<reference evidence="4 5" key="1">
    <citation type="journal article" date="2012" name="J. Bacteriol.">
        <title>Draft Genome Sequence of Bacillus isronensis Strain B3W22, Isolated from the Upper Atmosphere.</title>
        <authorList>
            <person name="Shivaji S."/>
            <person name="Ara S."/>
            <person name="Singh S.K."/>
            <person name="Bandi S."/>
            <person name="Singh A."/>
            <person name="Pinnaka A.K."/>
        </authorList>
    </citation>
    <scope>NUCLEOTIDE SEQUENCE [LARGE SCALE GENOMIC DNA]</scope>
    <source>
        <strain evidence="4 5">B3W22</strain>
    </source>
</reference>
<name>K1KV32_9BACL</name>
<feature type="signal peptide" evidence="2">
    <location>
        <begin position="1"/>
        <end position="23"/>
    </location>
</feature>
<evidence type="ECO:0000259" key="3">
    <source>
        <dbReference type="Pfam" id="PF15526"/>
    </source>
</evidence>
<keyword evidence="5" id="KW-1185">Reference proteome</keyword>
<dbReference type="PATRIC" id="fig|1224748.3.peg.587"/>
<dbReference type="EMBL" id="AMCK01000002">
    <property type="protein sequence ID" value="EKB46371.1"/>
    <property type="molecule type" value="Genomic_DNA"/>
</dbReference>
<evidence type="ECO:0000256" key="2">
    <source>
        <dbReference type="SAM" id="SignalP"/>
    </source>
</evidence>